<organism evidence="2 3">
    <name type="scientific">Lasiosphaeria ovina</name>
    <dbReference type="NCBI Taxonomy" id="92902"/>
    <lineage>
        <taxon>Eukaryota</taxon>
        <taxon>Fungi</taxon>
        <taxon>Dikarya</taxon>
        <taxon>Ascomycota</taxon>
        <taxon>Pezizomycotina</taxon>
        <taxon>Sordariomycetes</taxon>
        <taxon>Sordariomycetidae</taxon>
        <taxon>Sordariales</taxon>
        <taxon>Lasiosphaeriaceae</taxon>
        <taxon>Lasiosphaeria</taxon>
    </lineage>
</organism>
<comment type="caution">
    <text evidence="2">The sequence shown here is derived from an EMBL/GenBank/DDBJ whole genome shotgun (WGS) entry which is preliminary data.</text>
</comment>
<accession>A0AAE0JSV4</accession>
<feature type="region of interest" description="Disordered" evidence="1">
    <location>
        <begin position="174"/>
        <end position="193"/>
    </location>
</feature>
<sequence>MPQRVERTMLWIYPGPASVRATQLPLTPATQRHGCSHIDMHSAGAMQPPSHLGKRGIAPHVDALLRAEAAKQGPVGCQLLAGDDPVVVHHHPNIATHGVVVHHHPNIATPGWWGDLYSPSTGGGAHTNYSASATPSRVVEVTTTPTSAGSDILIVVIGVTGAGKTSFIKKKKKKEKKRGVVVIPQRPTQLDQD</sequence>
<dbReference type="EMBL" id="JAULSN010000014">
    <property type="protein sequence ID" value="KAK3360882.1"/>
    <property type="molecule type" value="Genomic_DNA"/>
</dbReference>
<dbReference type="Proteomes" id="UP001287356">
    <property type="component" value="Unassembled WGS sequence"/>
</dbReference>
<evidence type="ECO:0000313" key="3">
    <source>
        <dbReference type="Proteomes" id="UP001287356"/>
    </source>
</evidence>
<reference evidence="2" key="1">
    <citation type="journal article" date="2023" name="Mol. Phylogenet. Evol.">
        <title>Genome-scale phylogeny and comparative genomics of the fungal order Sordariales.</title>
        <authorList>
            <person name="Hensen N."/>
            <person name="Bonometti L."/>
            <person name="Westerberg I."/>
            <person name="Brannstrom I.O."/>
            <person name="Guillou S."/>
            <person name="Cros-Aarteil S."/>
            <person name="Calhoun S."/>
            <person name="Haridas S."/>
            <person name="Kuo A."/>
            <person name="Mondo S."/>
            <person name="Pangilinan J."/>
            <person name="Riley R."/>
            <person name="LaButti K."/>
            <person name="Andreopoulos B."/>
            <person name="Lipzen A."/>
            <person name="Chen C."/>
            <person name="Yan M."/>
            <person name="Daum C."/>
            <person name="Ng V."/>
            <person name="Clum A."/>
            <person name="Steindorff A."/>
            <person name="Ohm R.A."/>
            <person name="Martin F."/>
            <person name="Silar P."/>
            <person name="Natvig D.O."/>
            <person name="Lalanne C."/>
            <person name="Gautier V."/>
            <person name="Ament-Velasquez S.L."/>
            <person name="Kruys A."/>
            <person name="Hutchinson M.I."/>
            <person name="Powell A.J."/>
            <person name="Barry K."/>
            <person name="Miller A.N."/>
            <person name="Grigoriev I.V."/>
            <person name="Debuchy R."/>
            <person name="Gladieux P."/>
            <person name="Hiltunen Thoren M."/>
            <person name="Johannesson H."/>
        </authorList>
    </citation>
    <scope>NUCLEOTIDE SEQUENCE</scope>
    <source>
        <strain evidence="2">CBS 958.72</strain>
    </source>
</reference>
<dbReference type="AlphaFoldDB" id="A0AAE0JSV4"/>
<name>A0AAE0JSV4_9PEZI</name>
<evidence type="ECO:0000256" key="1">
    <source>
        <dbReference type="SAM" id="MobiDB-lite"/>
    </source>
</evidence>
<proteinExistence type="predicted"/>
<protein>
    <submittedName>
        <fullName evidence="2">Uncharacterized protein</fullName>
    </submittedName>
</protein>
<reference evidence="2" key="2">
    <citation type="submission" date="2023-06" db="EMBL/GenBank/DDBJ databases">
        <authorList>
            <consortium name="Lawrence Berkeley National Laboratory"/>
            <person name="Haridas S."/>
            <person name="Hensen N."/>
            <person name="Bonometti L."/>
            <person name="Westerberg I."/>
            <person name="Brannstrom I.O."/>
            <person name="Guillou S."/>
            <person name="Cros-Aarteil S."/>
            <person name="Calhoun S."/>
            <person name="Kuo A."/>
            <person name="Mondo S."/>
            <person name="Pangilinan J."/>
            <person name="Riley R."/>
            <person name="Labutti K."/>
            <person name="Andreopoulos B."/>
            <person name="Lipzen A."/>
            <person name="Chen C."/>
            <person name="Yanf M."/>
            <person name="Daum C."/>
            <person name="Ng V."/>
            <person name="Clum A."/>
            <person name="Steindorff A."/>
            <person name="Ohm R."/>
            <person name="Martin F."/>
            <person name="Silar P."/>
            <person name="Natvig D."/>
            <person name="Lalanne C."/>
            <person name="Gautier V."/>
            <person name="Ament-Velasquez S.L."/>
            <person name="Kruys A."/>
            <person name="Hutchinson M.I."/>
            <person name="Powell A.J."/>
            <person name="Barry K."/>
            <person name="Miller A.N."/>
            <person name="Grigoriev I.V."/>
            <person name="Debuchy R."/>
            <person name="Gladieux P."/>
            <person name="Thoren M.H."/>
            <person name="Johannesson H."/>
        </authorList>
    </citation>
    <scope>NUCLEOTIDE SEQUENCE</scope>
    <source>
        <strain evidence="2">CBS 958.72</strain>
    </source>
</reference>
<evidence type="ECO:0000313" key="2">
    <source>
        <dbReference type="EMBL" id="KAK3360882.1"/>
    </source>
</evidence>
<keyword evidence="3" id="KW-1185">Reference proteome</keyword>
<gene>
    <name evidence="2" type="ORF">B0T24DRAFT_124409</name>
</gene>